<dbReference type="KEGG" id="ecc:c2566"/>
<keyword evidence="2" id="KW-1003">Cell membrane</keyword>
<dbReference type="GO" id="GO:0005886">
    <property type="term" value="C:plasma membrane"/>
    <property type="evidence" value="ECO:0007669"/>
    <property type="project" value="UniProtKB-SubCell"/>
</dbReference>
<evidence type="ECO:0000256" key="6">
    <source>
        <dbReference type="ARBA" id="ARBA00049738"/>
    </source>
</evidence>
<evidence type="ECO:0000313" key="8">
    <source>
        <dbReference type="EMBL" id="AAN81021.1"/>
    </source>
</evidence>
<evidence type="ECO:0000256" key="7">
    <source>
        <dbReference type="SAM" id="Phobius"/>
    </source>
</evidence>
<keyword evidence="3 7" id="KW-0812">Transmembrane</keyword>
<gene>
    <name evidence="8" type="ordered locus">c2566</name>
</gene>
<evidence type="ECO:0000256" key="1">
    <source>
        <dbReference type="ARBA" id="ARBA00004651"/>
    </source>
</evidence>
<feature type="transmembrane region" description="Helical" evidence="7">
    <location>
        <begin position="55"/>
        <end position="81"/>
    </location>
</feature>
<dbReference type="RefSeq" id="WP_001297889.1">
    <property type="nucleotide sequence ID" value="NC_004431.1"/>
</dbReference>
<feature type="transmembrane region" description="Helical" evidence="7">
    <location>
        <begin position="121"/>
        <end position="145"/>
    </location>
</feature>
<feature type="transmembrane region" description="Helical" evidence="7">
    <location>
        <begin position="299"/>
        <end position="321"/>
    </location>
</feature>
<evidence type="ECO:0000313" key="9">
    <source>
        <dbReference type="Proteomes" id="UP000001410"/>
    </source>
</evidence>
<feature type="transmembrane region" description="Helical" evidence="7">
    <location>
        <begin position="333"/>
        <end position="356"/>
    </location>
</feature>
<dbReference type="STRING" id="199310.c2566"/>
<dbReference type="InterPro" id="IPR050833">
    <property type="entry name" value="Poly_Biosynth_Transport"/>
</dbReference>
<keyword evidence="4 7" id="KW-1133">Transmembrane helix</keyword>
<feature type="transmembrane region" description="Helical" evidence="7">
    <location>
        <begin position="93"/>
        <end position="115"/>
    </location>
</feature>
<evidence type="ECO:0000256" key="4">
    <source>
        <dbReference type="ARBA" id="ARBA00022989"/>
    </source>
</evidence>
<feature type="transmembrane region" description="Helical" evidence="7">
    <location>
        <begin position="388"/>
        <end position="410"/>
    </location>
</feature>
<evidence type="ECO:0000256" key="3">
    <source>
        <dbReference type="ARBA" id="ARBA00022692"/>
    </source>
</evidence>
<dbReference type="AlphaFoldDB" id="A0A0H2V8Q5"/>
<protein>
    <recommendedName>
        <fullName evidence="6">Putative O-antigen transporter</fullName>
    </recommendedName>
</protein>
<keyword evidence="9" id="KW-1185">Reference proteome</keyword>
<dbReference type="Pfam" id="PF01943">
    <property type="entry name" value="Polysacc_synt"/>
    <property type="match status" value="1"/>
</dbReference>
<feature type="transmembrane region" description="Helical" evidence="7">
    <location>
        <begin position="20"/>
        <end position="43"/>
    </location>
</feature>
<dbReference type="eggNOG" id="COG2244">
    <property type="taxonomic scope" value="Bacteria"/>
</dbReference>
<organism evidence="8 9">
    <name type="scientific">Escherichia coli O6:H1 (strain CFT073 / ATCC 700928 / UPEC)</name>
    <dbReference type="NCBI Taxonomy" id="199310"/>
    <lineage>
        <taxon>Bacteria</taxon>
        <taxon>Pseudomonadati</taxon>
        <taxon>Pseudomonadota</taxon>
        <taxon>Gammaproteobacteria</taxon>
        <taxon>Enterobacterales</taxon>
        <taxon>Enterobacteriaceae</taxon>
        <taxon>Escherichia</taxon>
    </lineage>
</organism>
<dbReference type="Proteomes" id="UP000001410">
    <property type="component" value="Chromosome"/>
</dbReference>
<dbReference type="HOGENOM" id="CLU_022017_0_2_6"/>
<accession>A0A0H2V8Q5</accession>
<feature type="transmembrane region" description="Helical" evidence="7">
    <location>
        <begin position="363"/>
        <end position="382"/>
    </location>
</feature>
<proteinExistence type="predicted"/>
<feature type="transmembrane region" description="Helical" evidence="7">
    <location>
        <begin position="157"/>
        <end position="174"/>
    </location>
</feature>
<comment type="subcellular location">
    <subcellularLocation>
        <location evidence="1">Cell membrane</location>
        <topology evidence="1">Multi-pass membrane protein</topology>
    </subcellularLocation>
</comment>
<name>A0A0H2V8Q5_ECOL6</name>
<evidence type="ECO:0000256" key="5">
    <source>
        <dbReference type="ARBA" id="ARBA00023136"/>
    </source>
</evidence>
<dbReference type="PANTHER" id="PTHR30250">
    <property type="entry name" value="PST FAMILY PREDICTED COLANIC ACID TRANSPORTER"/>
    <property type="match status" value="1"/>
</dbReference>
<dbReference type="InterPro" id="IPR002797">
    <property type="entry name" value="Polysacc_synth"/>
</dbReference>
<dbReference type="EMBL" id="AE014075">
    <property type="protein sequence ID" value="AAN81021.1"/>
    <property type="molecule type" value="Genomic_DNA"/>
</dbReference>
<evidence type="ECO:0000256" key="2">
    <source>
        <dbReference type="ARBA" id="ARBA00022475"/>
    </source>
</evidence>
<reference evidence="8 9" key="1">
    <citation type="journal article" date="2002" name="Proc. Natl. Acad. Sci. U.S.A.">
        <title>Extensive mosaic structure revealed by the complete genome sequence of uropathogenic Escherichia coli.</title>
        <authorList>
            <person name="Welch R.A."/>
            <person name="Burland V."/>
            <person name="Plunkett G.III."/>
            <person name="Redford P."/>
            <person name="Roesch P."/>
            <person name="Rasko D."/>
            <person name="Buckles E.L."/>
            <person name="Liou S.R."/>
            <person name="Boutin A."/>
            <person name="Hackett J."/>
            <person name="Stroud D."/>
            <person name="Mayhew G.F."/>
            <person name="Rose D.J."/>
            <person name="Zhou S."/>
            <person name="Schwartz D.C."/>
            <person name="Perna N.T."/>
            <person name="Mobley H.L."/>
            <person name="Donnenberg M.S."/>
            <person name="Blattner F.R."/>
        </authorList>
    </citation>
    <scope>NUCLEOTIDE SEQUENCE [LARGE SCALE GENOMIC DNA]</scope>
    <source>
        <strain evidence="9">CFT073 / ATCC 700928 / UPEC</strain>
    </source>
</reference>
<dbReference type="PANTHER" id="PTHR30250:SF11">
    <property type="entry name" value="O-ANTIGEN TRANSPORTER-RELATED"/>
    <property type="match status" value="1"/>
</dbReference>
<sequence length="418" mass="47089">MNRIQRVHNYLRLKDKIKNVFLGLYILQLFNYIAPLVIIPILIKYIGLGEYGELVYITSIYQIVALIIDFGFTYTGPVVAARHRCETQNLQRYYSIVVLLKSLLFIIALTCVFLLCRLNIVHLSFFGFLSIFLCTIGNILSPNWFLQGIGDFKKLSYSQVIVRITLFIILLVYVCSGGDNVFILSFLQNATLLICCIYLWPNIHISHVVHLKPNECIVEFKKAGNVFIGVIGTIGYNGLIPVLIGNLCGNTSLGVFSIVQKMTTACQSLINPISQYMLSQVSEIKPQDKLFYYRIKKSFFVHLTISIIACLCYMGLGQYVATFIGKVDVSFVIILFASIITIFSSLNNVLGIQFLIPTDNVKILRSINVMAGIIVVSLSWLLISRFDILGGVLLNLIGEFLVFSMLAFIAHRKWGARV</sequence>
<keyword evidence="5 7" id="KW-0472">Membrane</keyword>